<dbReference type="RefSeq" id="WP_189420585.1">
    <property type="nucleotide sequence ID" value="NZ_BMYZ01000003.1"/>
</dbReference>
<keyword evidence="1" id="KW-0732">Signal</keyword>
<organism evidence="2 3">
    <name type="scientific">Cellvibrio zantedeschiae</name>
    <dbReference type="NCBI Taxonomy" id="1237077"/>
    <lineage>
        <taxon>Bacteria</taxon>
        <taxon>Pseudomonadati</taxon>
        <taxon>Pseudomonadota</taxon>
        <taxon>Gammaproteobacteria</taxon>
        <taxon>Cellvibrionales</taxon>
        <taxon>Cellvibrionaceae</taxon>
        <taxon>Cellvibrio</taxon>
    </lineage>
</organism>
<comment type="caution">
    <text evidence="2">The sequence shown here is derived from an EMBL/GenBank/DDBJ whole genome shotgun (WGS) entry which is preliminary data.</text>
</comment>
<protein>
    <submittedName>
        <fullName evidence="2">Alpha/beta hydrolase</fullName>
    </submittedName>
</protein>
<sequence>MKFLSLLMVLFILSSCGGLPTKLPSPFSTPAVVTPPKPAEPVAVIPPPSIDDDFQKSLSQIWGNYFAENYSDTRAIDVLVVSNRKFKGENFGCTNDQLGVELDSVTHFGACKINVPKNHSTGLIKFTKDNRQSSHEFFKILNSKTLTEPTVFEYLKKSERYPLVFVHGFNLRYEDAILRASQIAFDLKYQGPIVLFSWPAGAGDGFLDNQMITRTYDGNLKNAKNSIATFKTFLNQVRANNLKINLVVHSMGHQIVLPALKDFSTLNPNSKIINELILNAPDYEADEFINIADAVKQNSKRITVYCSYNDRAMTVSEIYNKNPRFGACAFSENIDSINVSLIDAPSLGLGHGYYSSRAILADVFQVLLGIEAEKRLFVRKSEPNSTEKYFLRQ</sequence>
<dbReference type="Gene3D" id="3.40.50.1820">
    <property type="entry name" value="alpha/beta hydrolase"/>
    <property type="match status" value="1"/>
</dbReference>
<dbReference type="InterPro" id="IPR010297">
    <property type="entry name" value="DUF900_hydrolase"/>
</dbReference>
<gene>
    <name evidence="2" type="ORF">GCM10011613_33010</name>
</gene>
<dbReference type="Proteomes" id="UP000619761">
    <property type="component" value="Unassembled WGS sequence"/>
</dbReference>
<evidence type="ECO:0000313" key="2">
    <source>
        <dbReference type="EMBL" id="GGY85284.1"/>
    </source>
</evidence>
<evidence type="ECO:0000256" key="1">
    <source>
        <dbReference type="SAM" id="SignalP"/>
    </source>
</evidence>
<dbReference type="SUPFAM" id="SSF53474">
    <property type="entry name" value="alpha/beta-Hydrolases"/>
    <property type="match status" value="1"/>
</dbReference>
<dbReference type="Pfam" id="PF05990">
    <property type="entry name" value="DUF900"/>
    <property type="match status" value="1"/>
</dbReference>
<keyword evidence="3" id="KW-1185">Reference proteome</keyword>
<keyword evidence="2" id="KW-0378">Hydrolase</keyword>
<dbReference type="PROSITE" id="PS51257">
    <property type="entry name" value="PROKAR_LIPOPROTEIN"/>
    <property type="match status" value="1"/>
</dbReference>
<accession>A0ABQ3BDL7</accession>
<feature type="chain" id="PRO_5045204730" evidence="1">
    <location>
        <begin position="18"/>
        <end position="393"/>
    </location>
</feature>
<name>A0ABQ3BDL7_9GAMM</name>
<dbReference type="EMBL" id="BMYZ01000003">
    <property type="protein sequence ID" value="GGY85284.1"/>
    <property type="molecule type" value="Genomic_DNA"/>
</dbReference>
<dbReference type="PANTHER" id="PTHR36513">
    <property type="entry name" value="ABC TRANSMEMBRANE TYPE-1 DOMAIN-CONTAINING PROTEIN"/>
    <property type="match status" value="1"/>
</dbReference>
<reference evidence="3" key="1">
    <citation type="journal article" date="2019" name="Int. J. Syst. Evol. Microbiol.">
        <title>The Global Catalogue of Microorganisms (GCM) 10K type strain sequencing project: providing services to taxonomists for standard genome sequencing and annotation.</title>
        <authorList>
            <consortium name="The Broad Institute Genomics Platform"/>
            <consortium name="The Broad Institute Genome Sequencing Center for Infectious Disease"/>
            <person name="Wu L."/>
            <person name="Ma J."/>
        </authorList>
    </citation>
    <scope>NUCLEOTIDE SEQUENCE [LARGE SCALE GENOMIC DNA]</scope>
    <source>
        <strain evidence="3">KCTC 32239</strain>
    </source>
</reference>
<dbReference type="GO" id="GO:0016787">
    <property type="term" value="F:hydrolase activity"/>
    <property type="evidence" value="ECO:0007669"/>
    <property type="project" value="UniProtKB-KW"/>
</dbReference>
<evidence type="ECO:0000313" key="3">
    <source>
        <dbReference type="Proteomes" id="UP000619761"/>
    </source>
</evidence>
<dbReference type="InterPro" id="IPR029058">
    <property type="entry name" value="AB_hydrolase_fold"/>
</dbReference>
<proteinExistence type="predicted"/>
<feature type="signal peptide" evidence="1">
    <location>
        <begin position="1"/>
        <end position="17"/>
    </location>
</feature>
<dbReference type="PANTHER" id="PTHR36513:SF1">
    <property type="entry name" value="TRANSMEMBRANE PROTEIN"/>
    <property type="match status" value="1"/>
</dbReference>